<keyword evidence="9 18" id="KW-0812">Transmembrane</keyword>
<evidence type="ECO:0000259" key="19">
    <source>
        <dbReference type="Pfam" id="PF02516"/>
    </source>
</evidence>
<feature type="transmembrane region" description="Helical" evidence="18">
    <location>
        <begin position="259"/>
        <end position="278"/>
    </location>
</feature>
<gene>
    <name evidence="20" type="ORF">BJBARM5_0254</name>
</gene>
<feature type="domain" description="Oligosaccharyl transferase STT3 N-terminal" evidence="19">
    <location>
        <begin position="143"/>
        <end position="422"/>
    </location>
</feature>
<feature type="transmembrane region" description="Helical" evidence="18">
    <location>
        <begin position="666"/>
        <end position="689"/>
    </location>
</feature>
<dbReference type="AlphaFoldDB" id="D6GUV6"/>
<evidence type="ECO:0000256" key="5">
    <source>
        <dbReference type="ARBA" id="ARBA00010810"/>
    </source>
</evidence>
<feature type="transmembrane region" description="Helical" evidence="18">
    <location>
        <begin position="495"/>
        <end position="513"/>
    </location>
</feature>
<evidence type="ECO:0000256" key="9">
    <source>
        <dbReference type="ARBA" id="ARBA00022692"/>
    </source>
</evidence>
<comment type="pathway">
    <text evidence="4">Protein modification; protein glycosylation.</text>
</comment>
<evidence type="ECO:0000256" key="17">
    <source>
        <dbReference type="SAM" id="Coils"/>
    </source>
</evidence>
<comment type="cofactor">
    <cofactor evidence="2">
        <name>Mg(2+)</name>
        <dbReference type="ChEBI" id="CHEBI:18420"/>
    </cofactor>
</comment>
<organism evidence="20 21">
    <name type="scientific">Candidatus Parvarchaeum acidophilus ARMAN-5</name>
    <dbReference type="NCBI Taxonomy" id="662762"/>
    <lineage>
        <taxon>Archaea</taxon>
        <taxon>Candidatus Parvarchaeota</taxon>
        <taxon>Candidatus Parvarchaeum</taxon>
    </lineage>
</organism>
<feature type="transmembrane region" description="Helical" evidence="18">
    <location>
        <begin position="549"/>
        <end position="570"/>
    </location>
</feature>
<sequence length="1057" mass="117322">MAENDELNDIKKDALHEEHKVESEIKKEEHKLYQEEAEIKKEEIKIRELKEENERLAKIEEETSKKKASEIEIELNFSGLEKFGGVAYNILIKRRVLFYILLILAVTVGWYVHTASIPGLLNPLSSNSSLVGNNYLGMGGSLSGLDPYTFYIQMQNILKTGNVPVVNHLQYLPIGLPSRSDELMVSFFGAFTSRLVDPIVKGAVPMTSFMLLPAVFAIFSALLLFLILLELFGDYWMATISAFMLPVFLTFLSRSTAGFTQKTSLGFMFILLAIFFLVKSLKSKRTRSKMVYGLATGIATGLATAASGYSEYLILTIPVIYLVVILLGYAKKGDLLAYILFAIWIPIKVSFVSFTFSDVIHSALYYPMIFVYVLVIFKLLIYDKRHSKLKIPLISNGFSAVIYSIIISLAVVALTGLNTLKHAFSRVASEFIHPLGVGIVNPVTETIAEYAPLNLTQRVQDFNFIFGSLGINFLLFCAGAAFLFFIMLKRFKHWYIPYLLGVPFILMLNGGTFSYNATSYSFLFTFLALEFIPIGYLALHNRDIDSRKILSAVVFLTLISLIMTIVFWTMNSSANNYKYGALGLVIILIFEFAFDKQQDTNLVSLLAIVPFLFFVLTVILSNVESRLLEPTELGAAIIIPFALVYFFRNSIDLLKGFTPSKNTQKIITAVIIIIAVAFIAADLHSSLVLSYQTAQQSGSGLLLWGPTLQWISQNTPTNTSIISWWDYGYWEEAIANRTTVADGSNAYGYQSMIAKYFFEATSPYTYSTYLHFIHEPTYAIISGSEVEKFSAISTIALEPTSFTPMDEINATKNLNNVGNASYKFLLSFGDSNGQISSLYSNATISGLEGNANDYILVEIQIPVNASNSGVITAIGNPYGILYNQLTGSFSSPMPLDYNCVYSVGCKSVSNNSIPGGMMLLNATNSVDLHIGGISSAPGGYEVLPINMSQFGNGPALLYMPNETLNTLFDKLYLLNETVPGFKLLYTDNLPVNSLLSIENQVLTDVNVYEINYTALSKYMLTSECSVSPSAVNYCDNLSYLPVVFKNNSKLINNTPIN</sequence>
<dbReference type="EMBL" id="GG745548">
    <property type="protein sequence ID" value="EFD93000.1"/>
    <property type="molecule type" value="Genomic_DNA"/>
</dbReference>
<keyword evidence="12 18" id="KW-1133">Transmembrane helix</keyword>
<dbReference type="InterPro" id="IPR048307">
    <property type="entry name" value="STT3_N"/>
</dbReference>
<evidence type="ECO:0000256" key="2">
    <source>
        <dbReference type="ARBA" id="ARBA00001946"/>
    </source>
</evidence>
<feature type="transmembrane region" description="Helical" evidence="18">
    <location>
        <begin position="312"/>
        <end position="330"/>
    </location>
</feature>
<evidence type="ECO:0000256" key="14">
    <source>
        <dbReference type="ARBA" id="ARBA00023211"/>
    </source>
</evidence>
<keyword evidence="8 20" id="KW-0808">Transferase</keyword>
<proteinExistence type="inferred from homology"/>
<protein>
    <recommendedName>
        <fullName evidence="6">dolichyl-phosphooligosaccharide-protein glycotransferase</fullName>
        <ecNumber evidence="6">2.4.99.21</ecNumber>
    </recommendedName>
    <alternativeName>
        <fullName evidence="15">Oligosaccharyl transferase</fullName>
    </alternativeName>
</protein>
<comment type="catalytic activity">
    <reaction evidence="16">
        <text>an archaeal dolichyl phosphooligosaccharide + [protein]-L-asparagine = an archaeal dolichyl phosphate + a glycoprotein with the oligosaccharide chain attached by N-beta-D-glycosyl linkage to a protein L-asparagine.</text>
        <dbReference type="EC" id="2.4.99.21"/>
    </reaction>
</comment>
<feature type="transmembrane region" description="Helical" evidence="18">
    <location>
        <begin position="363"/>
        <end position="381"/>
    </location>
</feature>
<evidence type="ECO:0000256" key="6">
    <source>
        <dbReference type="ARBA" id="ARBA00012602"/>
    </source>
</evidence>
<keyword evidence="13 18" id="KW-0472">Membrane</keyword>
<feature type="transmembrane region" description="Helical" evidence="18">
    <location>
        <begin position="393"/>
        <end position="417"/>
    </location>
</feature>
<feature type="transmembrane region" description="Helical" evidence="18">
    <location>
        <begin position="601"/>
        <end position="621"/>
    </location>
</feature>
<evidence type="ECO:0000256" key="3">
    <source>
        <dbReference type="ARBA" id="ARBA00004127"/>
    </source>
</evidence>
<keyword evidence="10" id="KW-0479">Metal-binding</keyword>
<dbReference type="GO" id="GO:0012505">
    <property type="term" value="C:endomembrane system"/>
    <property type="evidence" value="ECO:0007669"/>
    <property type="project" value="UniProtKB-SubCell"/>
</dbReference>
<comment type="cofactor">
    <cofactor evidence="1">
        <name>Mn(2+)</name>
        <dbReference type="ChEBI" id="CHEBI:29035"/>
    </cofactor>
</comment>
<feature type="transmembrane region" description="Helical" evidence="18">
    <location>
        <begin position="209"/>
        <end position="228"/>
    </location>
</feature>
<evidence type="ECO:0000256" key="8">
    <source>
        <dbReference type="ARBA" id="ARBA00022679"/>
    </source>
</evidence>
<feature type="transmembrane region" description="Helical" evidence="18">
    <location>
        <begin position="576"/>
        <end position="594"/>
    </location>
</feature>
<evidence type="ECO:0000313" key="21">
    <source>
        <dbReference type="Proteomes" id="UP000009376"/>
    </source>
</evidence>
<evidence type="ECO:0000256" key="4">
    <source>
        <dbReference type="ARBA" id="ARBA00004922"/>
    </source>
</evidence>
<feature type="transmembrane region" description="Helical" evidence="18">
    <location>
        <begin position="464"/>
        <end position="488"/>
    </location>
</feature>
<accession>D6GUV6</accession>
<evidence type="ECO:0000256" key="16">
    <source>
        <dbReference type="ARBA" id="ARBA00034066"/>
    </source>
</evidence>
<comment type="subcellular location">
    <subcellularLocation>
        <location evidence="3">Endomembrane system</location>
        <topology evidence="3">Multi-pass membrane protein</topology>
    </subcellularLocation>
</comment>
<dbReference type="EC" id="2.4.99.21" evidence="6"/>
<evidence type="ECO:0000256" key="11">
    <source>
        <dbReference type="ARBA" id="ARBA00022842"/>
    </source>
</evidence>
<feature type="transmembrane region" description="Helical" evidence="18">
    <location>
        <begin position="633"/>
        <end position="654"/>
    </location>
</feature>
<dbReference type="GO" id="GO:0046872">
    <property type="term" value="F:metal ion binding"/>
    <property type="evidence" value="ECO:0007669"/>
    <property type="project" value="UniProtKB-KW"/>
</dbReference>
<keyword evidence="11" id="KW-0460">Magnesium</keyword>
<evidence type="ECO:0000256" key="7">
    <source>
        <dbReference type="ARBA" id="ARBA00022676"/>
    </source>
</evidence>
<keyword evidence="14" id="KW-0464">Manganese</keyword>
<feature type="transmembrane region" description="Helical" evidence="18">
    <location>
        <begin position="235"/>
        <end position="253"/>
    </location>
</feature>
<feature type="coiled-coil region" evidence="17">
    <location>
        <begin position="25"/>
        <end position="69"/>
    </location>
</feature>
<feature type="transmembrane region" description="Helical" evidence="18">
    <location>
        <begin position="96"/>
        <end position="113"/>
    </location>
</feature>
<evidence type="ECO:0000256" key="10">
    <source>
        <dbReference type="ARBA" id="ARBA00022723"/>
    </source>
</evidence>
<dbReference type="PANTHER" id="PTHR13872">
    <property type="entry name" value="DOLICHYL-DIPHOSPHOOLIGOSACCHARIDE--PROTEIN GLYCOSYLTRANSFERASE SUBUNIT"/>
    <property type="match status" value="1"/>
</dbReference>
<dbReference type="InterPro" id="IPR003674">
    <property type="entry name" value="Oligo_trans_STT3"/>
</dbReference>
<evidence type="ECO:0000256" key="1">
    <source>
        <dbReference type="ARBA" id="ARBA00001936"/>
    </source>
</evidence>
<keyword evidence="17" id="KW-0175">Coiled coil</keyword>
<feature type="transmembrane region" description="Helical" evidence="18">
    <location>
        <begin position="335"/>
        <end position="357"/>
    </location>
</feature>
<evidence type="ECO:0000256" key="15">
    <source>
        <dbReference type="ARBA" id="ARBA00030679"/>
    </source>
</evidence>
<evidence type="ECO:0000256" key="18">
    <source>
        <dbReference type="SAM" id="Phobius"/>
    </source>
</evidence>
<dbReference type="GO" id="GO:0016020">
    <property type="term" value="C:membrane"/>
    <property type="evidence" value="ECO:0007669"/>
    <property type="project" value="InterPro"/>
</dbReference>
<evidence type="ECO:0000256" key="12">
    <source>
        <dbReference type="ARBA" id="ARBA00022989"/>
    </source>
</evidence>
<comment type="similarity">
    <text evidence="5">Belongs to the STT3 family.</text>
</comment>
<keyword evidence="7" id="KW-0328">Glycosyltransferase</keyword>
<dbReference type="Pfam" id="PF02516">
    <property type="entry name" value="STT3"/>
    <property type="match status" value="1"/>
</dbReference>
<evidence type="ECO:0000313" key="20">
    <source>
        <dbReference type="EMBL" id="EFD93000.1"/>
    </source>
</evidence>
<reference evidence="20 21" key="1">
    <citation type="journal article" date="2010" name="Proc. Natl. Acad. Sci. U.S.A.">
        <title>Enigmatic, ultrasmall, uncultivated Archaea.</title>
        <authorList>
            <person name="Baker B.J."/>
            <person name="Comolli L.R."/>
            <person name="Dick G.J."/>
            <person name="Hauser L.J."/>
            <person name="Hyatt D."/>
            <person name="Dill B.D."/>
            <person name="Land M.L."/>
            <person name="Verberkmoes N.C."/>
            <person name="Hettich R.L."/>
            <person name="Banfield J.F."/>
        </authorList>
    </citation>
    <scope>NUCLEOTIDE SEQUENCE [LARGE SCALE GENOMIC DNA]</scope>
</reference>
<evidence type="ECO:0000256" key="13">
    <source>
        <dbReference type="ARBA" id="ARBA00023136"/>
    </source>
</evidence>
<dbReference type="Gene3D" id="3.40.50.12610">
    <property type="match status" value="1"/>
</dbReference>
<dbReference type="UniPathway" id="UPA00378"/>
<dbReference type="Proteomes" id="UP000009376">
    <property type="component" value="Unassembled WGS sequence"/>
</dbReference>
<name>D6GUV6_PARA5</name>
<feature type="transmembrane region" description="Helical" evidence="18">
    <location>
        <begin position="519"/>
        <end position="537"/>
    </location>
</feature>
<dbReference type="PANTHER" id="PTHR13872:SF1">
    <property type="entry name" value="DOLICHYL-DIPHOSPHOOLIGOSACCHARIDE--PROTEIN GLYCOSYLTRANSFERASE SUBUNIT STT3B"/>
    <property type="match status" value="1"/>
</dbReference>
<feature type="transmembrane region" description="Helical" evidence="18">
    <location>
        <begin position="290"/>
        <end position="306"/>
    </location>
</feature>
<dbReference type="GO" id="GO:0004576">
    <property type="term" value="F:oligosaccharyl transferase activity"/>
    <property type="evidence" value="ECO:0007669"/>
    <property type="project" value="InterPro"/>
</dbReference>